<dbReference type="GO" id="GO:0009279">
    <property type="term" value="C:cell outer membrane"/>
    <property type="evidence" value="ECO:0007669"/>
    <property type="project" value="UniProtKB-SubCell"/>
</dbReference>
<gene>
    <name evidence="13" type="ORF">HHL25_08315</name>
</gene>
<evidence type="ECO:0000256" key="8">
    <source>
        <dbReference type="ARBA" id="ARBA00022801"/>
    </source>
</evidence>
<evidence type="ECO:0000256" key="11">
    <source>
        <dbReference type="PIRSR" id="PIRSR001522-1"/>
    </source>
</evidence>
<evidence type="ECO:0000256" key="1">
    <source>
        <dbReference type="ARBA" id="ARBA00004571"/>
    </source>
</evidence>
<dbReference type="InterPro" id="IPR053724">
    <property type="entry name" value="OMP_A26_sf"/>
</dbReference>
<keyword evidence="8" id="KW-0378">Hydrolase</keyword>
<evidence type="ECO:0000313" key="14">
    <source>
        <dbReference type="Proteomes" id="UP000541470"/>
    </source>
</evidence>
<organism evidence="13 14">
    <name type="scientific">Rhizobium terricola</name>
    <dbReference type="NCBI Taxonomy" id="2728849"/>
    <lineage>
        <taxon>Bacteria</taxon>
        <taxon>Pseudomonadati</taxon>
        <taxon>Pseudomonadota</taxon>
        <taxon>Alphaproteobacteria</taxon>
        <taxon>Hyphomicrobiales</taxon>
        <taxon>Rhizobiaceae</taxon>
        <taxon>Rhizobium/Agrobacterium group</taxon>
        <taxon>Rhizobium</taxon>
    </lineage>
</organism>
<evidence type="ECO:0000256" key="2">
    <source>
        <dbReference type="ARBA" id="ARBA00006923"/>
    </source>
</evidence>
<feature type="chain" id="PRO_5030928431" evidence="12">
    <location>
        <begin position="25"/>
        <end position="315"/>
    </location>
</feature>
<keyword evidence="7" id="KW-0064">Aspartyl protease</keyword>
<feature type="active site" evidence="11">
    <location>
        <position position="103"/>
    </location>
</feature>
<keyword evidence="6 12" id="KW-0732">Signal</keyword>
<reference evidence="13 14" key="1">
    <citation type="submission" date="2020-04" db="EMBL/GenBank/DDBJ databases">
        <title>Rhizobium sp. S-51 isolated from soil.</title>
        <authorList>
            <person name="Dahal R.H."/>
        </authorList>
    </citation>
    <scope>NUCLEOTIDE SEQUENCE [LARGE SCALE GENOMIC DNA]</scope>
    <source>
        <strain evidence="13 14">S-51</strain>
    </source>
</reference>
<proteinExistence type="inferred from homology"/>
<keyword evidence="5" id="KW-0812">Transmembrane</keyword>
<dbReference type="Gene3D" id="2.40.128.90">
    <property type="entry name" value="OMPT-like"/>
    <property type="match status" value="1"/>
</dbReference>
<dbReference type="InterPro" id="IPR020080">
    <property type="entry name" value="OM_adhesin/peptidase_omptin"/>
</dbReference>
<keyword evidence="10" id="KW-0998">Cell outer membrane</keyword>
<evidence type="ECO:0000256" key="6">
    <source>
        <dbReference type="ARBA" id="ARBA00022729"/>
    </source>
</evidence>
<dbReference type="GO" id="GO:0006508">
    <property type="term" value="P:proteolysis"/>
    <property type="evidence" value="ECO:0007669"/>
    <property type="project" value="UniProtKB-KW"/>
</dbReference>
<dbReference type="PRINTS" id="PR00482">
    <property type="entry name" value="OMPTIN"/>
</dbReference>
<evidence type="ECO:0000256" key="3">
    <source>
        <dbReference type="ARBA" id="ARBA00022452"/>
    </source>
</evidence>
<feature type="active site" evidence="11">
    <location>
        <position position="105"/>
    </location>
</feature>
<dbReference type="PROSITE" id="PS00834">
    <property type="entry name" value="OMPTIN_1"/>
    <property type="match status" value="1"/>
</dbReference>
<feature type="signal peptide" evidence="12">
    <location>
        <begin position="1"/>
        <end position="24"/>
    </location>
</feature>
<dbReference type="AlphaFoldDB" id="A0A7Y0AVB4"/>
<keyword evidence="3" id="KW-1134">Transmembrane beta strand</keyword>
<dbReference type="EMBL" id="JABBGK010000001">
    <property type="protein sequence ID" value="NML74123.1"/>
    <property type="molecule type" value="Genomic_DNA"/>
</dbReference>
<name>A0A7Y0AVB4_9HYPH</name>
<comment type="subcellular location">
    <subcellularLocation>
        <location evidence="1">Cell outer membrane</location>
        <topology evidence="1">Multi-pass membrane protein</topology>
    </subcellularLocation>
</comment>
<dbReference type="Proteomes" id="UP000541470">
    <property type="component" value="Unassembled WGS sequence"/>
</dbReference>
<evidence type="ECO:0000256" key="12">
    <source>
        <dbReference type="SAM" id="SignalP"/>
    </source>
</evidence>
<evidence type="ECO:0000256" key="10">
    <source>
        <dbReference type="ARBA" id="ARBA00023237"/>
    </source>
</evidence>
<protein>
    <submittedName>
        <fullName evidence="13">Omptin family outer membrane protease</fullName>
    </submittedName>
</protein>
<dbReference type="SUPFAM" id="SSF69917">
    <property type="entry name" value="OMPT-like"/>
    <property type="match status" value="1"/>
</dbReference>
<dbReference type="PIRSF" id="PIRSF001522">
    <property type="entry name" value="Peptidase_A26"/>
    <property type="match status" value="1"/>
</dbReference>
<feature type="active site" evidence="11">
    <location>
        <position position="231"/>
    </location>
</feature>
<comment type="caution">
    <text evidence="13">The sequence shown here is derived from an EMBL/GenBank/DDBJ whole genome shotgun (WGS) entry which is preliminary data.</text>
</comment>
<dbReference type="GO" id="GO:0004190">
    <property type="term" value="F:aspartic-type endopeptidase activity"/>
    <property type="evidence" value="ECO:0007669"/>
    <property type="project" value="UniProtKB-KW"/>
</dbReference>
<keyword evidence="14" id="KW-1185">Reference proteome</keyword>
<evidence type="ECO:0000256" key="4">
    <source>
        <dbReference type="ARBA" id="ARBA00022670"/>
    </source>
</evidence>
<dbReference type="Pfam" id="PF01278">
    <property type="entry name" value="Omptin"/>
    <property type="match status" value="1"/>
</dbReference>
<keyword evidence="9" id="KW-0472">Membrane</keyword>
<evidence type="ECO:0000256" key="5">
    <source>
        <dbReference type="ARBA" id="ARBA00022692"/>
    </source>
</evidence>
<evidence type="ECO:0000256" key="7">
    <source>
        <dbReference type="ARBA" id="ARBA00022750"/>
    </source>
</evidence>
<dbReference type="InterPro" id="IPR020079">
    <property type="entry name" value="Peptidase_A26_CS"/>
</dbReference>
<feature type="active site" evidence="11">
    <location>
        <position position="229"/>
    </location>
</feature>
<comment type="similarity">
    <text evidence="2">Belongs to the peptidase A26 family.</text>
</comment>
<dbReference type="InterPro" id="IPR000036">
    <property type="entry name" value="Peptidase_A26_omptin"/>
</dbReference>
<sequence length="315" mass="34135">MTKSFARIALAAGVAFCLPTLASAEDTIFTSPDGAFSLYGGIGLANIKADEFVYDGSHKVSELNWETKGMVLYTLGADAQLDKNWKIKAAVNIGTGGDGHMVDYDWMDYSNSDWTDRSIHPDTELAHYFSGSIEIDREVYSNDTTNFSVGPGFRYTDVKWDAVGGSYIYSTTGHFRDDVGSWPDGDPGISYQQKIPVGFLAVNGEHMIGALTLSGGLQGGLSFGIDDIDDHWKRDLRYYDSMGVAPMLAANVSADYKITPSASLYLAGSFEQVFHRRGDMKIVDTTGATADSYESDSAGASYQAMSISFGLKGTF</sequence>
<evidence type="ECO:0000256" key="9">
    <source>
        <dbReference type="ARBA" id="ARBA00023136"/>
    </source>
</evidence>
<dbReference type="RefSeq" id="WP_169588977.1">
    <property type="nucleotide sequence ID" value="NZ_JABBGK010000001.1"/>
</dbReference>
<evidence type="ECO:0000313" key="13">
    <source>
        <dbReference type="EMBL" id="NML74123.1"/>
    </source>
</evidence>
<accession>A0A7Y0AVB4</accession>
<keyword evidence="4 13" id="KW-0645">Protease</keyword>